<dbReference type="Proteomes" id="UP000326509">
    <property type="component" value="Unassembled WGS sequence"/>
</dbReference>
<comment type="caution">
    <text evidence="1">The sequence shown here is derived from an EMBL/GenBank/DDBJ whole genome shotgun (WGS) entry which is preliminary data.</text>
</comment>
<reference evidence="1 2" key="1">
    <citation type="submission" date="2019-08" db="EMBL/GenBank/DDBJ databases">
        <title>Draft genome sequence of Ulvibacter marinus type strain NBRC 109484.</title>
        <authorList>
            <person name="Kawano K."/>
            <person name="Ushijima N."/>
            <person name="Kihara M."/>
            <person name="Itoh H."/>
        </authorList>
    </citation>
    <scope>NUCLEOTIDE SEQUENCE [LARGE SCALE GENOMIC DNA]</scope>
    <source>
        <strain evidence="1 2">NBRC 109484</strain>
    </source>
</reference>
<evidence type="ECO:0000313" key="2">
    <source>
        <dbReference type="Proteomes" id="UP000326509"/>
    </source>
</evidence>
<sequence length="255" mass="29028">MSFTSCKNSNQEDLSVNTFEPTVSEEIAMNTQAKDPTPNKKVFESFIYDIGPRFGPIKRETVQNARSIDDFLNEEQLSKIEQINSVTIQVMEGIFASYFIEKGTSATFTEAQLKLLQSLKYSTSLMLLVEFQEMNNHENRLVNNYVSPYVTIVPEKQATYLFSEDTLKDYLRVNTEEVRADVDPEKLQAAKLYFTVTKEGAVENVRLDRSSFYPKVDETMINLMQNLPGSWTPAMNINGEFVDQELVVSFGLIGC</sequence>
<evidence type="ECO:0008006" key="3">
    <source>
        <dbReference type="Google" id="ProtNLM"/>
    </source>
</evidence>
<evidence type="ECO:0000313" key="1">
    <source>
        <dbReference type="EMBL" id="GER61003.1"/>
    </source>
</evidence>
<dbReference type="AlphaFoldDB" id="A0A5J4J537"/>
<dbReference type="EMBL" id="BKCG01000014">
    <property type="protein sequence ID" value="GER61003.1"/>
    <property type="molecule type" value="Genomic_DNA"/>
</dbReference>
<organism evidence="1 2">
    <name type="scientific">Patiriisocius marinus</name>
    <dbReference type="NCBI Taxonomy" id="1397112"/>
    <lineage>
        <taxon>Bacteria</taxon>
        <taxon>Pseudomonadati</taxon>
        <taxon>Bacteroidota</taxon>
        <taxon>Flavobacteriia</taxon>
        <taxon>Flavobacteriales</taxon>
        <taxon>Flavobacteriaceae</taxon>
        <taxon>Patiriisocius</taxon>
    </lineage>
</organism>
<accession>A0A5J4J537</accession>
<dbReference type="Gene3D" id="3.30.1150.10">
    <property type="match status" value="1"/>
</dbReference>
<keyword evidence="2" id="KW-1185">Reference proteome</keyword>
<gene>
    <name evidence="1" type="ORF">ULMA_31110</name>
</gene>
<proteinExistence type="predicted"/>
<protein>
    <recommendedName>
        <fullName evidence="3">TonB C-terminal domain-containing protein</fullName>
    </recommendedName>
</protein>
<name>A0A5J4J537_9FLAO</name>